<keyword evidence="2" id="KW-1185">Reference proteome</keyword>
<dbReference type="RefSeq" id="WP_158762230.1">
    <property type="nucleotide sequence ID" value="NZ_CP046911.1"/>
</dbReference>
<sequence>MLIQFPEEDPFYYASGTVRYRAFVDGAWVMCEISPEALEDYFRARAGRAGLLAAFATHRKEIESITRQVLPHRLSAGRCQLFLRDCLRKPGTTGVDICPNRGIVGTVRYDDTPGTSTRVPALRYVYEAGSARR</sequence>
<evidence type="ECO:0000313" key="2">
    <source>
        <dbReference type="Proteomes" id="UP000434209"/>
    </source>
</evidence>
<dbReference type="KEGG" id="pacp:FAZ97_29335"/>
<dbReference type="InterPro" id="IPR036692">
    <property type="entry name" value="Shew3726-like_sf"/>
</dbReference>
<proteinExistence type="predicted"/>
<dbReference type="OrthoDB" id="9100058at2"/>
<dbReference type="Pfam" id="PF07369">
    <property type="entry name" value="DUF1488"/>
    <property type="match status" value="1"/>
</dbReference>
<reference evidence="1 2" key="1">
    <citation type="submission" date="2019-12" db="EMBL/GenBank/DDBJ databases">
        <title>Paraburkholderia acidiphila 7Q-K02 sp. nov and Paraburkholderia acidisoli DHF22 sp. nov., two strains isolated from forest soil.</title>
        <authorList>
            <person name="Gao Z."/>
            <person name="Qiu L."/>
        </authorList>
    </citation>
    <scope>NUCLEOTIDE SEQUENCE [LARGE SCALE GENOMIC DNA]</scope>
    <source>
        <strain evidence="1 2">7Q-K02</strain>
    </source>
</reference>
<dbReference type="SUPFAM" id="SSF160272">
    <property type="entry name" value="Shew3726-like"/>
    <property type="match status" value="1"/>
</dbReference>
<dbReference type="Proteomes" id="UP000434209">
    <property type="component" value="Chromosome 3"/>
</dbReference>
<dbReference type="AlphaFoldDB" id="A0A7Z2JBY6"/>
<dbReference type="Gene3D" id="3.30.160.140">
    <property type="entry name" value="Shew3726-like"/>
    <property type="match status" value="1"/>
</dbReference>
<dbReference type="InterPro" id="IPR009962">
    <property type="entry name" value="DUF1488"/>
</dbReference>
<gene>
    <name evidence="1" type="ORF">FAZ97_29335</name>
</gene>
<protein>
    <submittedName>
        <fullName evidence="1">DUF1488 family protein</fullName>
    </submittedName>
</protein>
<evidence type="ECO:0000313" key="1">
    <source>
        <dbReference type="EMBL" id="QGZ59046.1"/>
    </source>
</evidence>
<name>A0A7Z2JBY6_9BURK</name>
<accession>A0A7Z2JBY6</accession>
<organism evidence="1 2">
    <name type="scientific">Paraburkholderia acidiphila</name>
    <dbReference type="NCBI Taxonomy" id="2571747"/>
    <lineage>
        <taxon>Bacteria</taxon>
        <taxon>Pseudomonadati</taxon>
        <taxon>Pseudomonadota</taxon>
        <taxon>Betaproteobacteria</taxon>
        <taxon>Burkholderiales</taxon>
        <taxon>Burkholderiaceae</taxon>
        <taxon>Paraburkholderia</taxon>
    </lineage>
</organism>
<dbReference type="EMBL" id="CP046911">
    <property type="protein sequence ID" value="QGZ59046.1"/>
    <property type="molecule type" value="Genomic_DNA"/>
</dbReference>